<proteinExistence type="predicted"/>
<protein>
    <submittedName>
        <fullName evidence="1">Uncharacterized protein</fullName>
    </submittedName>
</protein>
<evidence type="ECO:0000313" key="2">
    <source>
        <dbReference type="Proteomes" id="UP001170959"/>
    </source>
</evidence>
<dbReference type="EMBL" id="JACAGJ010000036">
    <property type="protein sequence ID" value="MDM1074396.1"/>
    <property type="molecule type" value="Genomic_DNA"/>
</dbReference>
<comment type="caution">
    <text evidence="1">The sequence shown here is derived from an EMBL/GenBank/DDBJ whole genome shotgun (WGS) entry which is preliminary data.</text>
</comment>
<sequence>MIEIKFTEEQLLLVLNYDTNRQQVFTITERCEIHQVINGRIQLSKPLHRTIKELLLKLKINNYKKVFAYWQENKETTIKELIIEK</sequence>
<evidence type="ECO:0000313" key="1">
    <source>
        <dbReference type="EMBL" id="MDM1074396.1"/>
    </source>
</evidence>
<accession>A0AAJ1QIL7</accession>
<reference evidence="1" key="1">
    <citation type="submission" date="2020-06" db="EMBL/GenBank/DDBJ databases">
        <authorList>
            <person name="Dong N."/>
        </authorList>
    </citation>
    <scope>NUCLEOTIDE SEQUENCE</scope>
    <source>
        <strain evidence="1">R655-4</strain>
    </source>
</reference>
<gene>
    <name evidence="1" type="ORF">HX001_18105</name>
</gene>
<name>A0AAJ1QIL7_9FLAO</name>
<reference evidence="1" key="2">
    <citation type="journal article" date="2022" name="Sci. Total Environ.">
        <title>Prevalence, transmission, and molecular epidemiology of tet(X)-positive bacteria among humans, animals, and environmental niches in China: An epidemiological, and genomic-based study.</title>
        <authorList>
            <person name="Dong N."/>
            <person name="Zeng Y."/>
            <person name="Cai C."/>
            <person name="Sun C."/>
            <person name="Lu J."/>
            <person name="Liu C."/>
            <person name="Zhou H."/>
            <person name="Sun Q."/>
            <person name="Shu L."/>
            <person name="Wang H."/>
            <person name="Wang Y."/>
            <person name="Wang S."/>
            <person name="Wu C."/>
            <person name="Chan E.W."/>
            <person name="Chen G."/>
            <person name="Shen Z."/>
            <person name="Chen S."/>
            <person name="Zhang R."/>
        </authorList>
    </citation>
    <scope>NUCLEOTIDE SEQUENCE</scope>
    <source>
        <strain evidence="1">R655-4</strain>
    </source>
</reference>
<dbReference type="Proteomes" id="UP001170959">
    <property type="component" value="Unassembled WGS sequence"/>
</dbReference>
<dbReference type="AlphaFoldDB" id="A0AAJ1QIL7"/>
<organism evidence="1 2">
    <name type="scientific">Empedobacter brevis</name>
    <dbReference type="NCBI Taxonomy" id="247"/>
    <lineage>
        <taxon>Bacteria</taxon>
        <taxon>Pseudomonadati</taxon>
        <taxon>Bacteroidota</taxon>
        <taxon>Flavobacteriia</taxon>
        <taxon>Flavobacteriales</taxon>
        <taxon>Weeksellaceae</taxon>
        <taxon>Empedobacter</taxon>
    </lineage>
</organism>
<dbReference type="RefSeq" id="WP_286494586.1">
    <property type="nucleotide sequence ID" value="NZ_JACAGJ010000036.1"/>
</dbReference>